<organism evidence="2 3">
    <name type="scientific">Loxodonta africana</name>
    <name type="common">African elephant</name>
    <dbReference type="NCBI Taxonomy" id="9785"/>
    <lineage>
        <taxon>Eukaryota</taxon>
        <taxon>Metazoa</taxon>
        <taxon>Chordata</taxon>
        <taxon>Craniata</taxon>
        <taxon>Vertebrata</taxon>
        <taxon>Euteleostomi</taxon>
        <taxon>Mammalia</taxon>
        <taxon>Eutheria</taxon>
        <taxon>Afrotheria</taxon>
        <taxon>Proboscidea</taxon>
        <taxon>Elephantidae</taxon>
        <taxon>Loxodonta</taxon>
    </lineage>
</organism>
<name>G3TE89_LOXAF</name>
<keyword evidence="3" id="KW-1185">Reference proteome</keyword>
<dbReference type="HOGENOM" id="CLU_2819012_0_0_1"/>
<feature type="region of interest" description="Disordered" evidence="1">
    <location>
        <begin position="48"/>
        <end position="72"/>
    </location>
</feature>
<evidence type="ECO:0008006" key="4">
    <source>
        <dbReference type="Google" id="ProtNLM"/>
    </source>
</evidence>
<dbReference type="InParanoid" id="G3TE89"/>
<dbReference type="PANTHER" id="PTHR38649:SF1">
    <property type="entry name" value="SPERMATOGENESIS-ASSOCIATED PROTEIN 33"/>
    <property type="match status" value="1"/>
</dbReference>
<dbReference type="PANTHER" id="PTHR38649">
    <property type="entry name" value="SPERMATOGENESIS-ASSOCIATED PROTEIN 33"/>
    <property type="match status" value="1"/>
</dbReference>
<dbReference type="OMA" id="KEHASWG"/>
<accession>G3TE89</accession>
<evidence type="ECO:0000313" key="3">
    <source>
        <dbReference type="Proteomes" id="UP000007646"/>
    </source>
</evidence>
<reference evidence="2" key="3">
    <citation type="submission" date="2025-09" db="UniProtKB">
        <authorList>
            <consortium name="Ensembl"/>
        </authorList>
    </citation>
    <scope>IDENTIFICATION</scope>
    <source>
        <strain evidence="2">Isolate ISIS603380</strain>
    </source>
</reference>
<dbReference type="AlphaFoldDB" id="G3TE89"/>
<feature type="compositionally biased region" description="Polar residues" evidence="1">
    <location>
        <begin position="60"/>
        <end position="72"/>
    </location>
</feature>
<dbReference type="eggNOG" id="ENOG502TF19">
    <property type="taxonomic scope" value="Eukaryota"/>
</dbReference>
<sequence>SLLEKPEPAKLSKKKAAIPQIVITCPSNETLLSCGSTEIKEQKTIKEHASWGPLARHRNPSTVDAYSSQDRE</sequence>
<dbReference type="Proteomes" id="UP000007646">
    <property type="component" value="Unassembled WGS sequence"/>
</dbReference>
<dbReference type="Pfam" id="PF15382">
    <property type="entry name" value="DUF4609"/>
    <property type="match status" value="1"/>
</dbReference>
<dbReference type="Ensembl" id="ENSLAFT00000014982.3">
    <property type="protein sequence ID" value="ENSLAFP00000012542.3"/>
    <property type="gene ID" value="ENSLAFG00000014988.3"/>
</dbReference>
<reference evidence="2" key="2">
    <citation type="submission" date="2025-08" db="UniProtKB">
        <authorList>
            <consortium name="Ensembl"/>
        </authorList>
    </citation>
    <scope>IDENTIFICATION</scope>
    <source>
        <strain evidence="2">Isolate ISIS603380</strain>
    </source>
</reference>
<protein>
    <recommendedName>
        <fullName evidence="4">Spermatogenesis associated 33</fullName>
    </recommendedName>
</protein>
<dbReference type="GO" id="GO:0005737">
    <property type="term" value="C:cytoplasm"/>
    <property type="evidence" value="ECO:0007669"/>
    <property type="project" value="TreeGrafter"/>
</dbReference>
<reference evidence="2 3" key="1">
    <citation type="submission" date="2009-06" db="EMBL/GenBank/DDBJ databases">
        <title>The Genome Sequence of Loxodonta africana (African elephant).</title>
        <authorList>
            <person name="Di Palma F."/>
            <person name="Heiman D."/>
            <person name="Young S."/>
            <person name="Johnson J."/>
            <person name="Lander E.S."/>
            <person name="Lindblad-Toh K."/>
        </authorList>
    </citation>
    <scope>NUCLEOTIDE SEQUENCE [LARGE SCALE GENOMIC DNA]</scope>
    <source>
        <strain evidence="2 3">Isolate ISIS603380</strain>
    </source>
</reference>
<evidence type="ECO:0000313" key="2">
    <source>
        <dbReference type="Ensembl" id="ENSLAFP00000012542.3"/>
    </source>
</evidence>
<dbReference type="GO" id="GO:0005634">
    <property type="term" value="C:nucleus"/>
    <property type="evidence" value="ECO:0007669"/>
    <property type="project" value="TreeGrafter"/>
</dbReference>
<proteinExistence type="predicted"/>
<evidence type="ECO:0000256" key="1">
    <source>
        <dbReference type="SAM" id="MobiDB-lite"/>
    </source>
</evidence>
<dbReference type="InterPro" id="IPR027930">
    <property type="entry name" value="DUF4609"/>
</dbReference>
<dbReference type="GeneTree" id="ENSGT00940000171275"/>